<sequence>MRRGPGGIGAINKQRLAKAKYEQKGSAIADAQISQMSKQLESFKTYLEEFATKHKSDIKKNAEFRGHFQQMCARIGVDPLASSKGFWAEMLGVGDFYYENCYWSNITRLAKLYPKDDANKNYLVPRFNVKPDSEPAMNALLEIQRSCWALKCSPKRKKAKKKAAQNIRALASEA</sequence>
<reference evidence="1" key="1">
    <citation type="submission" date="2020-04" db="EMBL/GenBank/DDBJ databases">
        <authorList>
            <person name="Alioto T."/>
            <person name="Alioto T."/>
            <person name="Gomez Garrido J."/>
        </authorList>
    </citation>
    <scope>NUCLEOTIDE SEQUENCE</scope>
    <source>
        <strain evidence="1">A484AB</strain>
    </source>
</reference>
<dbReference type="Pfam" id="PF04157">
    <property type="entry name" value="EAP30"/>
    <property type="match status" value="1"/>
</dbReference>
<gene>
    <name evidence="1" type="ORF">PACLA_8A068763</name>
</gene>
<dbReference type="EMBL" id="CACRXK020011925">
    <property type="protein sequence ID" value="CAB4022336.1"/>
    <property type="molecule type" value="Genomic_DNA"/>
</dbReference>
<dbReference type="OrthoDB" id="283883at2759"/>
<dbReference type="InterPro" id="IPR036390">
    <property type="entry name" value="WH_DNA-bd_sf"/>
</dbReference>
<dbReference type="AlphaFoldDB" id="A0A7D9J5J8"/>
<organism evidence="1 2">
    <name type="scientific">Paramuricea clavata</name>
    <name type="common">Red gorgonian</name>
    <name type="synonym">Violescent sea-whip</name>
    <dbReference type="NCBI Taxonomy" id="317549"/>
    <lineage>
        <taxon>Eukaryota</taxon>
        <taxon>Metazoa</taxon>
        <taxon>Cnidaria</taxon>
        <taxon>Anthozoa</taxon>
        <taxon>Octocorallia</taxon>
        <taxon>Malacalcyonacea</taxon>
        <taxon>Plexauridae</taxon>
        <taxon>Paramuricea</taxon>
    </lineage>
</organism>
<evidence type="ECO:0000313" key="1">
    <source>
        <dbReference type="EMBL" id="CAB4022336.1"/>
    </source>
</evidence>
<keyword evidence="2" id="KW-1185">Reference proteome</keyword>
<dbReference type="PANTHER" id="PTHR12806">
    <property type="entry name" value="EAP30 SUBUNIT OF ELL COMPLEX"/>
    <property type="match status" value="1"/>
</dbReference>
<dbReference type="PANTHER" id="PTHR12806:SF0">
    <property type="entry name" value="VACUOLAR-SORTING PROTEIN SNF8"/>
    <property type="match status" value="1"/>
</dbReference>
<comment type="caution">
    <text evidence="1">The sequence shown here is derived from an EMBL/GenBank/DDBJ whole genome shotgun (WGS) entry which is preliminary data.</text>
</comment>
<proteinExistence type="predicted"/>
<dbReference type="GO" id="GO:0043328">
    <property type="term" value="P:protein transport to vacuole involved in ubiquitin-dependent protein catabolic process via the multivesicular body sorting pathway"/>
    <property type="evidence" value="ECO:0007669"/>
    <property type="project" value="TreeGrafter"/>
</dbReference>
<protein>
    <submittedName>
        <fullName evidence="1">Vacuolar-sorting SNF8-like</fullName>
    </submittedName>
</protein>
<accession>A0A7D9J5J8</accession>
<dbReference type="SUPFAM" id="SSF46785">
    <property type="entry name" value="Winged helix' DNA-binding domain"/>
    <property type="match status" value="1"/>
</dbReference>
<dbReference type="InterPro" id="IPR040608">
    <property type="entry name" value="Snf8/Vps36"/>
</dbReference>
<name>A0A7D9J5J8_PARCT</name>
<dbReference type="InterPro" id="IPR016689">
    <property type="entry name" value="ESCRT-2_cplx_Snf8"/>
</dbReference>
<dbReference type="Proteomes" id="UP001152795">
    <property type="component" value="Unassembled WGS sequence"/>
</dbReference>
<dbReference type="Gene3D" id="6.10.140.180">
    <property type="match status" value="1"/>
</dbReference>
<dbReference type="GO" id="GO:0000814">
    <property type="term" value="C:ESCRT II complex"/>
    <property type="evidence" value="ECO:0007669"/>
    <property type="project" value="InterPro"/>
</dbReference>
<evidence type="ECO:0000313" key="2">
    <source>
        <dbReference type="Proteomes" id="UP001152795"/>
    </source>
</evidence>